<dbReference type="SUPFAM" id="SSF51735">
    <property type="entry name" value="NAD(P)-binding Rossmann-fold domains"/>
    <property type="match status" value="1"/>
</dbReference>
<dbReference type="Proteomes" id="UP000425178">
    <property type="component" value="Chromosome"/>
</dbReference>
<dbReference type="KEGG" id="ccoe:CETAM_04395"/>
<dbReference type="GO" id="GO:0016491">
    <property type="term" value="F:oxidoreductase activity"/>
    <property type="evidence" value="ECO:0007669"/>
    <property type="project" value="UniProtKB-KW"/>
</dbReference>
<feature type="domain" description="Ketoreductase" evidence="4">
    <location>
        <begin position="7"/>
        <end position="197"/>
    </location>
</feature>
<name>A0A6B8W320_9CORY</name>
<comment type="similarity">
    <text evidence="1 3">Belongs to the short-chain dehydrogenases/reductases (SDR) family.</text>
</comment>
<dbReference type="RefSeq" id="WP_156227319.1">
    <property type="nucleotide sequence ID" value="NZ_CP046453.1"/>
</dbReference>
<dbReference type="InterPro" id="IPR036291">
    <property type="entry name" value="NAD(P)-bd_dom_sf"/>
</dbReference>
<dbReference type="PANTHER" id="PTHR43391">
    <property type="entry name" value="RETINOL DEHYDROGENASE-RELATED"/>
    <property type="match status" value="1"/>
</dbReference>
<dbReference type="AlphaFoldDB" id="A0A6B8W320"/>
<evidence type="ECO:0000313" key="5">
    <source>
        <dbReference type="EMBL" id="QGU04150.1"/>
    </source>
</evidence>
<organism evidence="5 6">
    <name type="scientific">Corynebacterium comes</name>
    <dbReference type="NCBI Taxonomy" id="2675218"/>
    <lineage>
        <taxon>Bacteria</taxon>
        <taxon>Bacillati</taxon>
        <taxon>Actinomycetota</taxon>
        <taxon>Actinomycetes</taxon>
        <taxon>Mycobacteriales</taxon>
        <taxon>Corynebacteriaceae</taxon>
        <taxon>Corynebacterium</taxon>
    </lineage>
</organism>
<dbReference type="SMART" id="SM00822">
    <property type="entry name" value="PKS_KR"/>
    <property type="match status" value="1"/>
</dbReference>
<dbReference type="FunFam" id="3.40.50.720:FF:000084">
    <property type="entry name" value="Short-chain dehydrogenase reductase"/>
    <property type="match status" value="1"/>
</dbReference>
<dbReference type="InterPro" id="IPR002347">
    <property type="entry name" value="SDR_fam"/>
</dbReference>
<dbReference type="Gene3D" id="3.40.50.720">
    <property type="entry name" value="NAD(P)-binding Rossmann-like Domain"/>
    <property type="match status" value="1"/>
</dbReference>
<evidence type="ECO:0000256" key="3">
    <source>
        <dbReference type="RuleBase" id="RU000363"/>
    </source>
</evidence>
<protein>
    <submittedName>
        <fullName evidence="5">1-deoxy-11-beta-hydroxypentalenate dehydrogenase</fullName>
        <ecNumber evidence="5">1.1.1.340</ecNumber>
    </submittedName>
</protein>
<evidence type="ECO:0000256" key="2">
    <source>
        <dbReference type="ARBA" id="ARBA00023002"/>
    </source>
</evidence>
<dbReference type="PANTHER" id="PTHR43391:SF26">
    <property type="entry name" value="BLL7251 PROTEIN"/>
    <property type="match status" value="1"/>
</dbReference>
<dbReference type="Pfam" id="PF00106">
    <property type="entry name" value="adh_short"/>
    <property type="match status" value="1"/>
</dbReference>
<dbReference type="EMBL" id="CP046453">
    <property type="protein sequence ID" value="QGU04150.1"/>
    <property type="molecule type" value="Genomic_DNA"/>
</dbReference>
<accession>A0A6B8W320</accession>
<dbReference type="PRINTS" id="PR00080">
    <property type="entry name" value="SDRFAMILY"/>
</dbReference>
<dbReference type="PRINTS" id="PR00081">
    <property type="entry name" value="GDHRDH"/>
</dbReference>
<dbReference type="CDD" id="cd05233">
    <property type="entry name" value="SDR_c"/>
    <property type="match status" value="1"/>
</dbReference>
<proteinExistence type="inferred from homology"/>
<gene>
    <name evidence="5" type="primary">ptlF</name>
    <name evidence="5" type="ORF">CETAM_04395</name>
</gene>
<keyword evidence="2 5" id="KW-0560">Oxidoreductase</keyword>
<dbReference type="InterPro" id="IPR057326">
    <property type="entry name" value="KR_dom"/>
</dbReference>
<evidence type="ECO:0000256" key="1">
    <source>
        <dbReference type="ARBA" id="ARBA00006484"/>
    </source>
</evidence>
<keyword evidence="6" id="KW-1185">Reference proteome</keyword>
<evidence type="ECO:0000259" key="4">
    <source>
        <dbReference type="SMART" id="SM00822"/>
    </source>
</evidence>
<evidence type="ECO:0000313" key="6">
    <source>
        <dbReference type="Proteomes" id="UP000425178"/>
    </source>
</evidence>
<sequence length="284" mass="30617">MGTFTNRTAVVTGGASGIGFGLTIAFLEAGANVAIADIEDAALDRALMDLEGRGFGPNRVIGVRTDVRHVEDVQALADRTVEAFGAVHYLCNNAGVETGGSFGKIPESAWRWVMDVNYFGALNGCRVFLPLLEQHPETHIVNTASVAAFASGAPMMIPYCASKMAILGLTESLEAELRTNDSNVHLSVLAPGPVRTNMTNAERNRPADVPEVHEEARKVAIAQLAKVTQEVGMEPSQVAEQVLQSIEDKRFFILTHPEIALKGIRDRLNWMETGEAPPRRVAGK</sequence>
<dbReference type="EC" id="1.1.1.340" evidence="5"/>
<reference evidence="5 6" key="1">
    <citation type="journal article" date="2021" name="Int. J. Syst. Evol. Microbiol.">
        <title>Classification of three corynebacterial strains isolated from a small paddock in North Rhine-Westphalia: proposal of &lt;i&gt;Corynebacterium kalinowskii&lt;/i&gt; sp. nov., &lt;i&gt;Corynebacterium comes&lt;/i&gt; sp. nov. and &lt;i&gt;Corynebacterium occultum&lt;/i&gt; sp. nov.</title>
        <authorList>
            <person name="Schaffert L."/>
            <person name="Ruwe M."/>
            <person name="Milse J."/>
            <person name="Hanuschka K."/>
            <person name="Ortseifen V."/>
            <person name="Droste J."/>
            <person name="Brandt D."/>
            <person name="Schl L."/>
            <person name="Kutter Y."/>
            <person name="Vinke S."/>
            <person name="Vieh P."/>
            <person name="Jacob L."/>
            <person name="L N.C."/>
            <person name="Schulte-Berndt E."/>
            <person name="Hain C."/>
            <person name="Linder M."/>
            <person name="Schmidt P."/>
            <person name="Wollenschl L."/>
            <person name="Luttermann T."/>
            <person name="Thieme E."/>
            <person name="Hassa J."/>
            <person name="Haak M."/>
            <person name="Wittchen M."/>
            <person name="Mentz A."/>
            <person name="Persicke M."/>
            <person name="Busche T."/>
            <person name="R C."/>
        </authorList>
    </citation>
    <scope>NUCLEOTIDE SEQUENCE [LARGE SCALE GENOMIC DNA]</scope>
    <source>
        <strain evidence="5 6">2019</strain>
    </source>
</reference>